<evidence type="ECO:0000256" key="4">
    <source>
        <dbReference type="ARBA" id="ARBA00023163"/>
    </source>
</evidence>
<dbReference type="InterPro" id="IPR012074">
    <property type="entry name" value="GAF_ANTAR"/>
</dbReference>
<dbReference type="GO" id="GO:0016301">
    <property type="term" value="F:kinase activity"/>
    <property type="evidence" value="ECO:0007669"/>
    <property type="project" value="UniProtKB-KW"/>
</dbReference>
<keyword evidence="4" id="KW-0804">Transcription</keyword>
<dbReference type="PIRSF" id="PIRSF036625">
    <property type="entry name" value="GAF_ANTAR"/>
    <property type="match status" value="1"/>
</dbReference>
<organism evidence="6">
    <name type="scientific">uncultured Mycobacterium sp</name>
    <dbReference type="NCBI Taxonomy" id="171292"/>
    <lineage>
        <taxon>Bacteria</taxon>
        <taxon>Bacillati</taxon>
        <taxon>Actinomycetota</taxon>
        <taxon>Actinomycetes</taxon>
        <taxon>Mycobacteriales</taxon>
        <taxon>Mycobacteriaceae</taxon>
        <taxon>Mycobacterium</taxon>
        <taxon>environmental samples</taxon>
    </lineage>
</organism>
<dbReference type="InterPro" id="IPR011006">
    <property type="entry name" value="CheY-like_superfamily"/>
</dbReference>
<accession>A0A1Y5PE50</accession>
<keyword evidence="1" id="KW-0808">Transferase</keyword>
<dbReference type="EMBL" id="FLQS01000033">
    <property type="protein sequence ID" value="SBS76976.1"/>
    <property type="molecule type" value="Genomic_DNA"/>
</dbReference>
<dbReference type="SUPFAM" id="SSF52172">
    <property type="entry name" value="CheY-like"/>
    <property type="match status" value="1"/>
</dbReference>
<dbReference type="Pfam" id="PF03861">
    <property type="entry name" value="ANTAR"/>
    <property type="match status" value="1"/>
</dbReference>
<dbReference type="Gene3D" id="1.10.10.10">
    <property type="entry name" value="Winged helix-like DNA-binding domain superfamily/Winged helix DNA-binding domain"/>
    <property type="match status" value="1"/>
</dbReference>
<dbReference type="AlphaFoldDB" id="A0A1Y5PE50"/>
<protein>
    <submittedName>
        <fullName evidence="6">ANTAR domain protein</fullName>
    </submittedName>
</protein>
<evidence type="ECO:0000259" key="5">
    <source>
        <dbReference type="PROSITE" id="PS50921"/>
    </source>
</evidence>
<sequence length="270" mass="28895">MDDYDAQPDRKPPPEPELSAAQLQADDLDLNAGLSGLAGIVADAASVDEILGQVAQFAVQAIPGADGAGVTLTHPRDPDSAEDVRIQAWSVTAEFIQTIDTLQYEKLVEGPCITCIRSRRPAVSGSLGSDRRWPRFGGSVARMGVHSVLALPLSVGDRVIGAINSYAHGKDAFTEHAIQLGSQFAGPAAVSVYNAQLLASTRLRTTQLQQALRSRAVIDQAIGIIRSRSGGTAQEAFDRLTRISQREHVKLADVAEQLVDEAVRRARARQ</sequence>
<name>A0A1Y5PE50_9MYCO</name>
<evidence type="ECO:0000256" key="1">
    <source>
        <dbReference type="ARBA" id="ARBA00022679"/>
    </source>
</evidence>
<reference evidence="6" key="1">
    <citation type="submission" date="2016-03" db="EMBL/GenBank/DDBJ databases">
        <authorList>
            <person name="Ploux O."/>
        </authorList>
    </citation>
    <scope>NUCLEOTIDE SEQUENCE</scope>
    <source>
        <strain evidence="6">UC10</strain>
    </source>
</reference>
<dbReference type="SUPFAM" id="SSF55781">
    <property type="entry name" value="GAF domain-like"/>
    <property type="match status" value="1"/>
</dbReference>
<dbReference type="Pfam" id="PF13185">
    <property type="entry name" value="GAF_2"/>
    <property type="match status" value="1"/>
</dbReference>
<dbReference type="InterPro" id="IPR029016">
    <property type="entry name" value="GAF-like_dom_sf"/>
</dbReference>
<keyword evidence="3" id="KW-0805">Transcription regulation</keyword>
<evidence type="ECO:0000256" key="2">
    <source>
        <dbReference type="ARBA" id="ARBA00022777"/>
    </source>
</evidence>
<keyword evidence="2" id="KW-0418">Kinase</keyword>
<dbReference type="InterPro" id="IPR003018">
    <property type="entry name" value="GAF"/>
</dbReference>
<proteinExistence type="predicted"/>
<dbReference type="InterPro" id="IPR036388">
    <property type="entry name" value="WH-like_DNA-bd_sf"/>
</dbReference>
<gene>
    <name evidence="6" type="ORF">MHPYR_390042</name>
</gene>
<evidence type="ECO:0000256" key="3">
    <source>
        <dbReference type="ARBA" id="ARBA00023015"/>
    </source>
</evidence>
<feature type="domain" description="ANTAR" evidence="5">
    <location>
        <begin position="198"/>
        <end position="259"/>
    </location>
</feature>
<evidence type="ECO:0000313" key="6">
    <source>
        <dbReference type="EMBL" id="SBS76976.1"/>
    </source>
</evidence>
<dbReference type="GO" id="GO:0003723">
    <property type="term" value="F:RNA binding"/>
    <property type="evidence" value="ECO:0007669"/>
    <property type="project" value="InterPro"/>
</dbReference>
<dbReference type="PROSITE" id="PS50921">
    <property type="entry name" value="ANTAR"/>
    <property type="match status" value="1"/>
</dbReference>
<dbReference type="InterPro" id="IPR005561">
    <property type="entry name" value="ANTAR"/>
</dbReference>
<dbReference type="SMART" id="SM01012">
    <property type="entry name" value="ANTAR"/>
    <property type="match status" value="1"/>
</dbReference>
<dbReference type="SMART" id="SM00065">
    <property type="entry name" value="GAF"/>
    <property type="match status" value="1"/>
</dbReference>
<dbReference type="Gene3D" id="3.30.450.40">
    <property type="match status" value="1"/>
</dbReference>